<dbReference type="GO" id="GO:0006281">
    <property type="term" value="P:DNA repair"/>
    <property type="evidence" value="ECO:0007669"/>
    <property type="project" value="TreeGrafter"/>
</dbReference>
<gene>
    <name evidence="1" type="ORF">SAMN05216400_0442</name>
</gene>
<dbReference type="NCBIfam" id="TIGR01509">
    <property type="entry name" value="HAD-SF-IA-v3"/>
    <property type="match status" value="1"/>
</dbReference>
<dbReference type="PANTHER" id="PTHR43434:SF25">
    <property type="entry name" value="PHOSPHOGLYCOLATE PHOSPHATASE"/>
    <property type="match status" value="1"/>
</dbReference>
<dbReference type="SFLD" id="SFLDG01129">
    <property type="entry name" value="C1.5:_HAD__Beta-PGM__Phosphata"/>
    <property type="match status" value="1"/>
</dbReference>
<dbReference type="InterPro" id="IPR041492">
    <property type="entry name" value="HAD_2"/>
</dbReference>
<dbReference type="SUPFAM" id="SSF56784">
    <property type="entry name" value="HAD-like"/>
    <property type="match status" value="1"/>
</dbReference>
<dbReference type="SFLD" id="SFLDS00003">
    <property type="entry name" value="Haloacid_Dehalogenase"/>
    <property type="match status" value="1"/>
</dbReference>
<dbReference type="PANTHER" id="PTHR43434">
    <property type="entry name" value="PHOSPHOGLYCOLATE PHOSPHATASE"/>
    <property type="match status" value="1"/>
</dbReference>
<proteinExistence type="predicted"/>
<dbReference type="AlphaFoldDB" id="A0A1G9J3Y7"/>
<dbReference type="Pfam" id="PF13419">
    <property type="entry name" value="HAD_2"/>
    <property type="match status" value="1"/>
</dbReference>
<dbReference type="InterPro" id="IPR006439">
    <property type="entry name" value="HAD-SF_hydro_IA"/>
</dbReference>
<protein>
    <submittedName>
        <fullName evidence="1">Haloacid dehalogenase superfamily, subfamily IA, variant 3 with third motif having DD or ED/haloacid dehalogenase superfamily, subfamily IA, variant 1 with third motif having Dx(3-4)D or Dx(3-4)E</fullName>
    </submittedName>
</protein>
<dbReference type="EMBL" id="FNGX01000001">
    <property type="protein sequence ID" value="SDL32032.1"/>
    <property type="molecule type" value="Genomic_DNA"/>
</dbReference>
<sequence>MGIVWLVIGLDWRNSLTTFIWDFDGTLVDSYEAIGEALKVTYAHYGLTFDEEWVMDFIIKESVKALLYQVAAQEQLNFEELSSFFKKEQEARDHMIKPMPNLACVLETTWKNGIQHFVYTHKGITANNVLERLGVRKYFTEVVTSANGFARKPQPEAIEYLVEKYGLDKACTYYVGDRRIDVEAAENAGVKSINLGQPDSKNNQKIANLSELITLFKA</sequence>
<dbReference type="GO" id="GO:0005829">
    <property type="term" value="C:cytosol"/>
    <property type="evidence" value="ECO:0007669"/>
    <property type="project" value="TreeGrafter"/>
</dbReference>
<dbReference type="Proteomes" id="UP000183162">
    <property type="component" value="Unassembled WGS sequence"/>
</dbReference>
<organism evidence="1 2">
    <name type="scientific">Streptococcus equinus</name>
    <name type="common">Streptococcus bovis</name>
    <dbReference type="NCBI Taxonomy" id="1335"/>
    <lineage>
        <taxon>Bacteria</taxon>
        <taxon>Bacillati</taxon>
        <taxon>Bacillota</taxon>
        <taxon>Bacilli</taxon>
        <taxon>Lactobacillales</taxon>
        <taxon>Streptococcaceae</taxon>
        <taxon>Streptococcus</taxon>
    </lineage>
</organism>
<reference evidence="1 2" key="1">
    <citation type="submission" date="2016-10" db="EMBL/GenBank/DDBJ databases">
        <authorList>
            <person name="de Groot N.N."/>
        </authorList>
    </citation>
    <scope>NUCLEOTIDE SEQUENCE [LARGE SCALE GENOMIC DNA]</scope>
    <source>
        <strain evidence="1 2">Sb09</strain>
    </source>
</reference>
<dbReference type="Gene3D" id="1.10.150.240">
    <property type="entry name" value="Putative phosphatase, domain 2"/>
    <property type="match status" value="1"/>
</dbReference>
<name>A0A1G9J3Y7_STREI</name>
<dbReference type="InterPro" id="IPR050155">
    <property type="entry name" value="HAD-like_hydrolase_sf"/>
</dbReference>
<dbReference type="InterPro" id="IPR023214">
    <property type="entry name" value="HAD_sf"/>
</dbReference>
<dbReference type="Gene3D" id="3.40.50.1000">
    <property type="entry name" value="HAD superfamily/HAD-like"/>
    <property type="match status" value="1"/>
</dbReference>
<evidence type="ECO:0000313" key="1">
    <source>
        <dbReference type="EMBL" id="SDL32032.1"/>
    </source>
</evidence>
<dbReference type="InterPro" id="IPR023198">
    <property type="entry name" value="PGP-like_dom2"/>
</dbReference>
<accession>A0A1G9J3Y7</accession>
<dbReference type="InterPro" id="IPR036412">
    <property type="entry name" value="HAD-like_sf"/>
</dbReference>
<evidence type="ECO:0000313" key="2">
    <source>
        <dbReference type="Proteomes" id="UP000183162"/>
    </source>
</evidence>
<dbReference type="GO" id="GO:0008967">
    <property type="term" value="F:phosphoglycolate phosphatase activity"/>
    <property type="evidence" value="ECO:0007669"/>
    <property type="project" value="TreeGrafter"/>
</dbReference>
<dbReference type="NCBIfam" id="TIGR01549">
    <property type="entry name" value="HAD-SF-IA-v1"/>
    <property type="match status" value="1"/>
</dbReference>